<dbReference type="PANTHER" id="PTHR46268:SF6">
    <property type="entry name" value="UNIVERSAL STRESS PROTEIN UP12"/>
    <property type="match status" value="1"/>
</dbReference>
<dbReference type="PANTHER" id="PTHR46268">
    <property type="entry name" value="STRESS RESPONSE PROTEIN NHAX"/>
    <property type="match status" value="1"/>
</dbReference>
<comment type="similarity">
    <text evidence="1">Belongs to the universal stress protein A family.</text>
</comment>
<dbReference type="Gene3D" id="3.40.50.620">
    <property type="entry name" value="HUPs"/>
    <property type="match status" value="2"/>
</dbReference>
<evidence type="ECO:0000313" key="5">
    <source>
        <dbReference type="Proteomes" id="UP000256709"/>
    </source>
</evidence>
<dbReference type="InterPro" id="IPR006016">
    <property type="entry name" value="UspA"/>
</dbReference>
<dbReference type="OrthoDB" id="4931198at2"/>
<organism evidence="4 5">
    <name type="scientific">Subtercola boreus</name>
    <dbReference type="NCBI Taxonomy" id="120213"/>
    <lineage>
        <taxon>Bacteria</taxon>
        <taxon>Bacillati</taxon>
        <taxon>Actinomycetota</taxon>
        <taxon>Actinomycetes</taxon>
        <taxon>Micrococcales</taxon>
        <taxon>Microbacteriaceae</taxon>
        <taxon>Subtercola</taxon>
    </lineage>
</organism>
<evidence type="ECO:0000256" key="2">
    <source>
        <dbReference type="SAM" id="MobiDB-lite"/>
    </source>
</evidence>
<dbReference type="Pfam" id="PF00582">
    <property type="entry name" value="Usp"/>
    <property type="match status" value="2"/>
</dbReference>
<comment type="caution">
    <text evidence="4">The sequence shown here is derived from an EMBL/GenBank/DDBJ whole genome shotgun (WGS) entry which is preliminary data.</text>
</comment>
<gene>
    <name evidence="4" type="ORF">B7R21_09020</name>
</gene>
<accession>A0A3E0VUA2</accession>
<reference evidence="4 5" key="1">
    <citation type="submission" date="2017-04" db="EMBL/GenBank/DDBJ databases">
        <title>Comparative genome analysis of Subtercola boreus.</title>
        <authorList>
            <person name="Cho Y.-J."/>
            <person name="Cho A."/>
            <person name="Kim O.-S."/>
            <person name="Lee J.-I."/>
        </authorList>
    </citation>
    <scope>NUCLEOTIDE SEQUENCE [LARGE SCALE GENOMIC DNA]</scope>
    <source>
        <strain evidence="4 5">P27444</strain>
    </source>
</reference>
<feature type="region of interest" description="Disordered" evidence="2">
    <location>
        <begin position="1"/>
        <end position="33"/>
    </location>
</feature>
<dbReference type="EMBL" id="NBXA01000020">
    <property type="protein sequence ID" value="RFA12978.1"/>
    <property type="molecule type" value="Genomic_DNA"/>
</dbReference>
<dbReference type="Proteomes" id="UP000256709">
    <property type="component" value="Unassembled WGS sequence"/>
</dbReference>
<dbReference type="AlphaFoldDB" id="A0A3E0VUA2"/>
<protein>
    <recommendedName>
        <fullName evidence="3">UspA domain-containing protein</fullName>
    </recommendedName>
</protein>
<proteinExistence type="inferred from homology"/>
<feature type="domain" description="UspA" evidence="3">
    <location>
        <begin position="78"/>
        <end position="207"/>
    </location>
</feature>
<name>A0A3E0VUA2_9MICO</name>
<dbReference type="InterPro" id="IPR014729">
    <property type="entry name" value="Rossmann-like_a/b/a_fold"/>
</dbReference>
<evidence type="ECO:0000259" key="3">
    <source>
        <dbReference type="Pfam" id="PF00582"/>
    </source>
</evidence>
<evidence type="ECO:0000313" key="4">
    <source>
        <dbReference type="EMBL" id="RFA12978.1"/>
    </source>
</evidence>
<feature type="domain" description="UspA" evidence="3">
    <location>
        <begin position="218"/>
        <end position="352"/>
    </location>
</feature>
<dbReference type="CDD" id="cd00293">
    <property type="entry name" value="USP-like"/>
    <property type="match status" value="2"/>
</dbReference>
<evidence type="ECO:0000256" key="1">
    <source>
        <dbReference type="ARBA" id="ARBA00008791"/>
    </source>
</evidence>
<sequence length="356" mass="37627">MSPGVMPTLMNCSRPPSGKAPPRRRTGDSDPGGASVLRLRCLCGGRSGPKTLQMVIVSVQAGREQAHHQACRERKVIMNGNIIVGISESGPSRAATSWALDHGGADRGEVVLTHVMTIADSENRKTTAVASARLAEHAAVARLASPHVTVSTELRVGDALNELIECTSGASTIVMGTHKTGFVRGRVFVSRFIQLAASAHCAVVFVPSRSGRNAHAGIVVGVTTSELDRAALVFAAREAVSMGSKMTIVHCWTLPDIADEMFSAHAKRSMLESLRSDKILSAAETIVRTTEPALTTRMRSIRRPTAEGLIEASTSALLLVLGQSREDGASSRVLGHTVHDVLLNLTAPTAIVTTNP</sequence>
<dbReference type="SUPFAM" id="SSF52402">
    <property type="entry name" value="Adenine nucleotide alpha hydrolases-like"/>
    <property type="match status" value="2"/>
</dbReference>